<feature type="non-terminal residue" evidence="13">
    <location>
        <position position="1"/>
    </location>
</feature>
<dbReference type="PRINTS" id="PR00085">
    <property type="entry name" value="THFDHDRGNASE"/>
</dbReference>
<dbReference type="InterPro" id="IPR020630">
    <property type="entry name" value="THF_DH/CycHdrlase_cat_dom"/>
</dbReference>
<proteinExistence type="inferred from homology"/>
<dbReference type="Pfam" id="PF00763">
    <property type="entry name" value="THF_DHG_CYH"/>
    <property type="match status" value="1"/>
</dbReference>
<keyword evidence="6" id="KW-0521">NADP</keyword>
<gene>
    <name evidence="13" type="ORF">E6H04_04585</name>
</gene>
<evidence type="ECO:0000256" key="10">
    <source>
        <dbReference type="ARBA" id="ARBA00023268"/>
    </source>
</evidence>
<dbReference type="CDD" id="cd01080">
    <property type="entry name" value="NAD_bind_m-THF_DH_Cyclohyd"/>
    <property type="match status" value="1"/>
</dbReference>
<evidence type="ECO:0000313" key="13">
    <source>
        <dbReference type="EMBL" id="TMI82523.1"/>
    </source>
</evidence>
<dbReference type="HAMAP" id="MF_01576">
    <property type="entry name" value="THF_DHG_CYH"/>
    <property type="match status" value="1"/>
</dbReference>
<evidence type="ECO:0000256" key="2">
    <source>
        <dbReference type="ARBA" id="ARBA00022563"/>
    </source>
</evidence>
<dbReference type="Gene3D" id="3.40.50.720">
    <property type="entry name" value="NAD(P)-binding Rossmann-like Domain"/>
    <property type="match status" value="1"/>
</dbReference>
<keyword evidence="8" id="KW-0368">Histidine biosynthesis</keyword>
<dbReference type="GO" id="GO:0005829">
    <property type="term" value="C:cytosol"/>
    <property type="evidence" value="ECO:0007669"/>
    <property type="project" value="TreeGrafter"/>
</dbReference>
<evidence type="ECO:0000256" key="5">
    <source>
        <dbReference type="ARBA" id="ARBA00022801"/>
    </source>
</evidence>
<dbReference type="EMBL" id="VBAO01000121">
    <property type="protein sequence ID" value="TMI82523.1"/>
    <property type="molecule type" value="Genomic_DNA"/>
</dbReference>
<evidence type="ECO:0000259" key="12">
    <source>
        <dbReference type="Pfam" id="PF02882"/>
    </source>
</evidence>
<dbReference type="InterPro" id="IPR020867">
    <property type="entry name" value="THF_DH/CycHdrlase_CS"/>
</dbReference>
<dbReference type="Gene3D" id="3.40.50.10860">
    <property type="entry name" value="Leucine Dehydrogenase, chain A, domain 1"/>
    <property type="match status" value="1"/>
</dbReference>
<evidence type="ECO:0000256" key="9">
    <source>
        <dbReference type="ARBA" id="ARBA00023167"/>
    </source>
</evidence>
<dbReference type="Proteomes" id="UP000320048">
    <property type="component" value="Unassembled WGS sequence"/>
</dbReference>
<evidence type="ECO:0000256" key="6">
    <source>
        <dbReference type="ARBA" id="ARBA00022857"/>
    </source>
</evidence>
<keyword evidence="7" id="KW-0560">Oxidoreductase</keyword>
<feature type="domain" description="Tetrahydrofolate dehydrogenase/cyclohydrolase NAD(P)-binding" evidence="12">
    <location>
        <begin position="69"/>
        <end position="209"/>
    </location>
</feature>
<keyword evidence="3" id="KW-0028">Amino-acid biosynthesis</keyword>
<organism evidence="13 14">
    <name type="scientific">Candidatus Segetimicrobium genomatis</name>
    <dbReference type="NCBI Taxonomy" id="2569760"/>
    <lineage>
        <taxon>Bacteria</taxon>
        <taxon>Bacillati</taxon>
        <taxon>Candidatus Sysuimicrobiota</taxon>
        <taxon>Candidatus Sysuimicrobiia</taxon>
        <taxon>Candidatus Sysuimicrobiales</taxon>
        <taxon>Candidatus Segetimicrobiaceae</taxon>
        <taxon>Candidatus Segetimicrobium</taxon>
    </lineage>
</organism>
<dbReference type="GO" id="GO:0004488">
    <property type="term" value="F:methylenetetrahydrofolate dehydrogenase (NADP+) activity"/>
    <property type="evidence" value="ECO:0007669"/>
    <property type="project" value="InterPro"/>
</dbReference>
<dbReference type="InterPro" id="IPR046346">
    <property type="entry name" value="Aminoacid_DH-like_N_sf"/>
</dbReference>
<keyword evidence="9" id="KW-0486">Methionine biosynthesis</keyword>
<feature type="domain" description="Tetrahydrofolate dehydrogenase/cyclohydrolase catalytic" evidence="11">
    <location>
        <begin position="4"/>
        <end position="50"/>
    </location>
</feature>
<dbReference type="PROSITE" id="PS00767">
    <property type="entry name" value="THF_DHG_CYH_2"/>
    <property type="match status" value="1"/>
</dbReference>
<dbReference type="SUPFAM" id="SSF53223">
    <property type="entry name" value="Aminoacid dehydrogenase-like, N-terminal domain"/>
    <property type="match status" value="1"/>
</dbReference>
<dbReference type="InterPro" id="IPR000672">
    <property type="entry name" value="THF_DH/CycHdrlase"/>
</dbReference>
<accession>A0A537JG57</accession>
<dbReference type="GO" id="GO:0000105">
    <property type="term" value="P:L-histidine biosynthetic process"/>
    <property type="evidence" value="ECO:0007669"/>
    <property type="project" value="UniProtKB-KW"/>
</dbReference>
<dbReference type="SUPFAM" id="SSF51735">
    <property type="entry name" value="NAD(P)-binding Rossmann-fold domains"/>
    <property type="match status" value="1"/>
</dbReference>
<dbReference type="GO" id="GO:0006164">
    <property type="term" value="P:purine nucleotide biosynthetic process"/>
    <property type="evidence" value="ECO:0007669"/>
    <property type="project" value="UniProtKB-KW"/>
</dbReference>
<dbReference type="GO" id="GO:0004477">
    <property type="term" value="F:methenyltetrahydrofolate cyclohydrolase activity"/>
    <property type="evidence" value="ECO:0007669"/>
    <property type="project" value="TreeGrafter"/>
</dbReference>
<dbReference type="FunFam" id="3.40.50.720:FF:000094">
    <property type="entry name" value="Bifunctional protein FolD"/>
    <property type="match status" value="1"/>
</dbReference>
<comment type="pathway">
    <text evidence="1">One-carbon metabolism; tetrahydrofolate interconversion.</text>
</comment>
<keyword evidence="10" id="KW-0511">Multifunctional enzyme</keyword>
<dbReference type="GO" id="GO:0009086">
    <property type="term" value="P:methionine biosynthetic process"/>
    <property type="evidence" value="ECO:0007669"/>
    <property type="project" value="UniProtKB-KW"/>
</dbReference>
<evidence type="ECO:0000256" key="8">
    <source>
        <dbReference type="ARBA" id="ARBA00023102"/>
    </source>
</evidence>
<dbReference type="AlphaFoldDB" id="A0A537JG57"/>
<reference evidence="13 14" key="1">
    <citation type="journal article" date="2019" name="Nat. Microbiol.">
        <title>Mediterranean grassland soil C-N compound turnover is dependent on rainfall and depth, and is mediated by genomically divergent microorganisms.</title>
        <authorList>
            <person name="Diamond S."/>
            <person name="Andeer P.F."/>
            <person name="Li Z."/>
            <person name="Crits-Christoph A."/>
            <person name="Burstein D."/>
            <person name="Anantharaman K."/>
            <person name="Lane K.R."/>
            <person name="Thomas B.C."/>
            <person name="Pan C."/>
            <person name="Northen T.R."/>
            <person name="Banfield J.F."/>
        </authorList>
    </citation>
    <scope>NUCLEOTIDE SEQUENCE [LARGE SCALE GENOMIC DNA]</scope>
    <source>
        <strain evidence="13">NP_7</strain>
    </source>
</reference>
<dbReference type="PANTHER" id="PTHR48099">
    <property type="entry name" value="C-1-TETRAHYDROFOLATE SYNTHASE, CYTOPLASMIC-RELATED"/>
    <property type="match status" value="1"/>
</dbReference>
<evidence type="ECO:0000256" key="7">
    <source>
        <dbReference type="ARBA" id="ARBA00023002"/>
    </source>
</evidence>
<sequence>GDTSAGDYFGLIEDLNRRRDVHGILPQLPLPPQIDPQRVFERIHPDKDVDGLSPVNAGRLLLGSPRLVPCTPLGILALIDHAGTALEGAEVVVVGRSNIVGKPVALLALARHATVTLCHSRTVDLGAETRRADVLISAVGRPRMIQRAMVKPGAVVIDVGNSRVEGKTVGDVDFDRVREVAGAITPVPGGVGPMTIAMVLENTLAAARLQLESGR</sequence>
<keyword evidence="2" id="KW-0554">One-carbon metabolism</keyword>
<evidence type="ECO:0000256" key="4">
    <source>
        <dbReference type="ARBA" id="ARBA00022755"/>
    </source>
</evidence>
<evidence type="ECO:0000256" key="1">
    <source>
        <dbReference type="ARBA" id="ARBA00004777"/>
    </source>
</evidence>
<dbReference type="InterPro" id="IPR036291">
    <property type="entry name" value="NAD(P)-bd_dom_sf"/>
</dbReference>
<dbReference type="GO" id="GO:0035999">
    <property type="term" value="P:tetrahydrofolate interconversion"/>
    <property type="evidence" value="ECO:0007669"/>
    <property type="project" value="TreeGrafter"/>
</dbReference>
<dbReference type="Pfam" id="PF02882">
    <property type="entry name" value="THF_DHG_CYH_C"/>
    <property type="match status" value="1"/>
</dbReference>
<protein>
    <submittedName>
        <fullName evidence="13">Bifunctional methylenetetrahydrofolate dehydrogenase/methenyltetrahydrofolate cyclohydrolase</fullName>
    </submittedName>
</protein>
<dbReference type="InterPro" id="IPR020631">
    <property type="entry name" value="THF_DH/CycHdrlase_NAD-bd_dom"/>
</dbReference>
<comment type="caution">
    <text evidence="13">The sequence shown here is derived from an EMBL/GenBank/DDBJ whole genome shotgun (WGS) entry which is preliminary data.</text>
</comment>
<evidence type="ECO:0000259" key="11">
    <source>
        <dbReference type="Pfam" id="PF00763"/>
    </source>
</evidence>
<evidence type="ECO:0000256" key="3">
    <source>
        <dbReference type="ARBA" id="ARBA00022605"/>
    </source>
</evidence>
<keyword evidence="4" id="KW-0658">Purine biosynthesis</keyword>
<name>A0A537JG57_9BACT</name>
<keyword evidence="5 13" id="KW-0378">Hydrolase</keyword>
<evidence type="ECO:0000313" key="14">
    <source>
        <dbReference type="Proteomes" id="UP000320048"/>
    </source>
</evidence>
<dbReference type="PANTHER" id="PTHR48099:SF5">
    <property type="entry name" value="C-1-TETRAHYDROFOLATE SYNTHASE, CYTOPLASMIC"/>
    <property type="match status" value="1"/>
</dbReference>